<dbReference type="NCBIfam" id="TIGR00350">
    <property type="entry name" value="lytR_cpsA_psr"/>
    <property type="match status" value="1"/>
</dbReference>
<feature type="region of interest" description="Disordered" evidence="2">
    <location>
        <begin position="578"/>
        <end position="597"/>
    </location>
</feature>
<feature type="compositionally biased region" description="Pro residues" evidence="2">
    <location>
        <begin position="175"/>
        <end position="185"/>
    </location>
</feature>
<feature type="compositionally biased region" description="Low complexity" evidence="2">
    <location>
        <begin position="190"/>
        <end position="211"/>
    </location>
</feature>
<dbReference type="RefSeq" id="WP_378034101.1">
    <property type="nucleotide sequence ID" value="NZ_JBHSIV010000001.1"/>
</dbReference>
<feature type="compositionally biased region" description="Basic and acidic residues" evidence="2">
    <location>
        <begin position="35"/>
        <end position="46"/>
    </location>
</feature>
<evidence type="ECO:0000313" key="7">
    <source>
        <dbReference type="Proteomes" id="UP001595947"/>
    </source>
</evidence>
<feature type="compositionally biased region" description="Low complexity" evidence="2">
    <location>
        <begin position="614"/>
        <end position="629"/>
    </location>
</feature>
<dbReference type="Pfam" id="PF03816">
    <property type="entry name" value="LytR_cpsA_psr"/>
    <property type="match status" value="1"/>
</dbReference>
<feature type="compositionally biased region" description="Low complexity" evidence="2">
    <location>
        <begin position="670"/>
        <end position="683"/>
    </location>
</feature>
<feature type="region of interest" description="Disordered" evidence="2">
    <location>
        <begin position="1"/>
        <end position="146"/>
    </location>
</feature>
<evidence type="ECO:0000256" key="1">
    <source>
        <dbReference type="ARBA" id="ARBA00006068"/>
    </source>
</evidence>
<feature type="domain" description="LytR/CpsA/Psr regulator C-terminal" evidence="5">
    <location>
        <begin position="679"/>
        <end position="748"/>
    </location>
</feature>
<feature type="compositionally biased region" description="Low complexity" evidence="2">
    <location>
        <begin position="83"/>
        <end position="98"/>
    </location>
</feature>
<evidence type="ECO:0000259" key="4">
    <source>
        <dbReference type="Pfam" id="PF03816"/>
    </source>
</evidence>
<dbReference type="PANTHER" id="PTHR33392">
    <property type="entry name" value="POLYISOPRENYL-TEICHOIC ACID--PEPTIDOGLYCAN TEICHOIC ACID TRANSFERASE TAGU"/>
    <property type="match status" value="1"/>
</dbReference>
<gene>
    <name evidence="6" type="ORF">ACFPBZ_00930</name>
</gene>
<keyword evidence="3" id="KW-0812">Transmembrane</keyword>
<feature type="transmembrane region" description="Helical" evidence="3">
    <location>
        <begin position="252"/>
        <end position="273"/>
    </location>
</feature>
<dbReference type="Proteomes" id="UP001595947">
    <property type="component" value="Unassembled WGS sequence"/>
</dbReference>
<dbReference type="Pfam" id="PF13399">
    <property type="entry name" value="LytR_C"/>
    <property type="match status" value="1"/>
</dbReference>
<keyword evidence="3" id="KW-1133">Transmembrane helix</keyword>
<accession>A0ABV9YDC5</accession>
<proteinExistence type="inferred from homology"/>
<sequence length="776" mass="78902">MADDRERGAGPGVPAGGPDPDSPRTGPPSVPTRVVVDDRADSERRGGVAPTMVPLARKRAARRSTLRPAGAAAETEPMRDLVAEAAAVAPEVPAASSEGPARAPRSSESAVRSPGPAPVVEKPAVEKPVVEKPIASPASAPTVATETPAPAVVAKAPAPAVVAPADLPTVRTARPPLPPPPAPPADEPEAVQAAAPAEPVAAPAPTRRTPAPRSVVVPASQVHEFAATSAVLAGAGASLRSRFGGVTWARTLRVFVVAMSTVTVLACGLAWGATSWFEAAVRQIAALDPTSSAIVDPAAQAGDQNFLVVGSDTRVGAPPSEDVGDSTDVPGARSDTVMVVHVPADRSRITVVSFPRDLEIDRPTCERWDSVSGAYTGQTIARTARVKLNTAYQVGGPRCVTKVVQEFSGLAVNHFLGVDFSGFKDMVDAVDGVPVCLEKPLRDSVLGTVVDRAGTSVLTGDQALNFVRARHVVGDPTSDYGRINRQQVFLSALLRQTLSAGTLLDLGRLRGLVDAVGRSTYGENIEAAQLLALGQSLSGLDPRDVTFTTVPTTGVANARGNEVFRPAENRALFDAVINDRPLPGQPGSAPVTGPAAPVPADRVALQLVDARTTATSGTDAAAGSSATETRAAPSEDGDEKKDEDRGDSGDGSGSGQGSGSDDDEAGFRRAPSAAAQGPSASSVAGSLRGYGFTIRADGIGGAADRTVIRFSPDQAGAAATLQKAVPGAVLAPLPGGAGLLALVLADDFDGRVVDPTAPAPPAPLPVLVNAADSACR</sequence>
<dbReference type="InterPro" id="IPR004474">
    <property type="entry name" value="LytR_CpsA_psr"/>
</dbReference>
<evidence type="ECO:0000259" key="5">
    <source>
        <dbReference type="Pfam" id="PF13399"/>
    </source>
</evidence>
<feature type="compositionally biased region" description="Basic residues" evidence="2">
    <location>
        <begin position="56"/>
        <end position="65"/>
    </location>
</feature>
<dbReference type="InterPro" id="IPR050922">
    <property type="entry name" value="LytR/CpsA/Psr_CW_biosynth"/>
</dbReference>
<dbReference type="EMBL" id="JBHSIV010000001">
    <property type="protein sequence ID" value="MFC5060755.1"/>
    <property type="molecule type" value="Genomic_DNA"/>
</dbReference>
<feature type="region of interest" description="Disordered" evidence="2">
    <location>
        <begin position="169"/>
        <end position="211"/>
    </location>
</feature>
<feature type="compositionally biased region" description="Gly residues" evidence="2">
    <location>
        <begin position="649"/>
        <end position="658"/>
    </location>
</feature>
<dbReference type="InterPro" id="IPR027381">
    <property type="entry name" value="LytR/CpsA/Psr_C"/>
</dbReference>
<dbReference type="Gene3D" id="3.40.630.190">
    <property type="entry name" value="LCP protein"/>
    <property type="match status" value="1"/>
</dbReference>
<reference evidence="7" key="1">
    <citation type="journal article" date="2019" name="Int. J. Syst. Evol. Microbiol.">
        <title>The Global Catalogue of Microorganisms (GCM) 10K type strain sequencing project: providing services to taxonomists for standard genome sequencing and annotation.</title>
        <authorList>
            <consortium name="The Broad Institute Genomics Platform"/>
            <consortium name="The Broad Institute Genome Sequencing Center for Infectious Disease"/>
            <person name="Wu L."/>
            <person name="Ma J."/>
        </authorList>
    </citation>
    <scope>NUCLEOTIDE SEQUENCE [LARGE SCALE GENOMIC DNA]</scope>
    <source>
        <strain evidence="7">CGMCC 4.7093</strain>
    </source>
</reference>
<keyword evidence="3" id="KW-0472">Membrane</keyword>
<evidence type="ECO:0000256" key="3">
    <source>
        <dbReference type="SAM" id="Phobius"/>
    </source>
</evidence>
<comment type="caution">
    <text evidence="6">The sequence shown here is derived from an EMBL/GenBank/DDBJ whole genome shotgun (WGS) entry which is preliminary data.</text>
</comment>
<feature type="compositionally biased region" description="Low complexity" evidence="2">
    <location>
        <begin position="131"/>
        <end position="146"/>
    </location>
</feature>
<evidence type="ECO:0000256" key="2">
    <source>
        <dbReference type="SAM" id="MobiDB-lite"/>
    </source>
</evidence>
<feature type="compositionally biased region" description="Basic and acidic residues" evidence="2">
    <location>
        <begin position="638"/>
        <end position="648"/>
    </location>
</feature>
<keyword evidence="7" id="KW-1185">Reference proteome</keyword>
<feature type="compositionally biased region" description="Low complexity" evidence="2">
    <location>
        <begin position="586"/>
        <end position="597"/>
    </location>
</feature>
<feature type="domain" description="Cell envelope-related transcriptional attenuator" evidence="4">
    <location>
        <begin position="333"/>
        <end position="497"/>
    </location>
</feature>
<feature type="region of interest" description="Disordered" evidence="2">
    <location>
        <begin position="614"/>
        <end position="683"/>
    </location>
</feature>
<name>A0ABV9YDC5_9PSEU</name>
<organism evidence="6 7">
    <name type="scientific">Actinomycetospora atypica</name>
    <dbReference type="NCBI Taxonomy" id="1290095"/>
    <lineage>
        <taxon>Bacteria</taxon>
        <taxon>Bacillati</taxon>
        <taxon>Actinomycetota</taxon>
        <taxon>Actinomycetes</taxon>
        <taxon>Pseudonocardiales</taxon>
        <taxon>Pseudonocardiaceae</taxon>
        <taxon>Actinomycetospora</taxon>
    </lineage>
</organism>
<dbReference type="PANTHER" id="PTHR33392:SF6">
    <property type="entry name" value="POLYISOPRENYL-TEICHOIC ACID--PEPTIDOGLYCAN TEICHOIC ACID TRANSFERASE TAGU"/>
    <property type="match status" value="1"/>
</dbReference>
<evidence type="ECO:0000313" key="6">
    <source>
        <dbReference type="EMBL" id="MFC5060755.1"/>
    </source>
</evidence>
<protein>
    <submittedName>
        <fullName evidence="6">LCP family protein</fullName>
    </submittedName>
</protein>
<comment type="similarity">
    <text evidence="1">Belongs to the LytR/CpsA/Psr (LCP) family.</text>
</comment>